<dbReference type="Proteomes" id="UP000309997">
    <property type="component" value="Unassembled WGS sequence"/>
</dbReference>
<accession>A0ACC4D5F7</accession>
<protein>
    <submittedName>
        <fullName evidence="1">Uncharacterized protein</fullName>
    </submittedName>
</protein>
<organism evidence="1 2">
    <name type="scientific">Populus alba</name>
    <name type="common">White poplar</name>
    <dbReference type="NCBI Taxonomy" id="43335"/>
    <lineage>
        <taxon>Eukaryota</taxon>
        <taxon>Viridiplantae</taxon>
        <taxon>Streptophyta</taxon>
        <taxon>Embryophyta</taxon>
        <taxon>Tracheophyta</taxon>
        <taxon>Spermatophyta</taxon>
        <taxon>Magnoliopsida</taxon>
        <taxon>eudicotyledons</taxon>
        <taxon>Gunneridae</taxon>
        <taxon>Pentapetalae</taxon>
        <taxon>rosids</taxon>
        <taxon>fabids</taxon>
        <taxon>Malpighiales</taxon>
        <taxon>Salicaceae</taxon>
        <taxon>Saliceae</taxon>
        <taxon>Populus</taxon>
    </lineage>
</organism>
<evidence type="ECO:0000313" key="2">
    <source>
        <dbReference type="Proteomes" id="UP000309997"/>
    </source>
</evidence>
<evidence type="ECO:0000313" key="1">
    <source>
        <dbReference type="EMBL" id="KAL3612680.1"/>
    </source>
</evidence>
<gene>
    <name evidence="1" type="ORF">D5086_003700</name>
</gene>
<proteinExistence type="predicted"/>
<sequence>MNPVHKKIPVLVHDGKPVCESLIIVQYIDEVWKDKAPLLPSDPYQRAQSRFWADFVDKKMYEFGRKIWTTKGEDQEAAKKDFIDSLKLLEGELGDKPYFGGETLGYVDVALLPFYCWFYAYETIGNFNIEADCPKLIAYCKRIGLDDIVEEFLSLTWLKKFCRFNNGCNTVGYKVYKKVPVLIHNGKPICESLIAVQYIDEVWNNKSPLLPSDPYQRAQSRLWADFVDNKVYFPGRKTWTKKGQELEAGKNDLIESLKLLEGELGDKPYFEGDKLGYVDIALVPFYSWFHGYETFVYKKVPVLIHNGKPICESLIAAEYVDEVWKNKSRLLSPHPYKRAQSRFWADFADKKMLSWPDENQDGEGSSKNSGEESEKKNLQQQQQERWSSPCGKGTSKLQ</sequence>
<name>A0ACC4D5F7_POPAL</name>
<keyword evidence="2" id="KW-1185">Reference proteome</keyword>
<dbReference type="EMBL" id="RCHU02000001">
    <property type="protein sequence ID" value="KAL3612680.1"/>
    <property type="molecule type" value="Genomic_DNA"/>
</dbReference>
<reference evidence="1 2" key="1">
    <citation type="journal article" date="2024" name="Plant Biotechnol. J.">
        <title>Genome and CRISPR/Cas9 system of a widespread forest tree (Populus alba) in the world.</title>
        <authorList>
            <person name="Liu Y.J."/>
            <person name="Jiang P.F."/>
            <person name="Han X.M."/>
            <person name="Li X.Y."/>
            <person name="Wang H.M."/>
            <person name="Wang Y.J."/>
            <person name="Wang X.X."/>
            <person name="Zeng Q.Y."/>
        </authorList>
    </citation>
    <scope>NUCLEOTIDE SEQUENCE [LARGE SCALE GENOMIC DNA]</scope>
    <source>
        <strain evidence="2">cv. PAL-ZL1</strain>
    </source>
</reference>
<comment type="caution">
    <text evidence="1">The sequence shown here is derived from an EMBL/GenBank/DDBJ whole genome shotgun (WGS) entry which is preliminary data.</text>
</comment>